<dbReference type="Gene3D" id="3.40.140.20">
    <property type="match status" value="2"/>
</dbReference>
<dbReference type="NCBIfam" id="NF002049">
    <property type="entry name" value="PRK00881.1"/>
    <property type="match status" value="1"/>
</dbReference>
<dbReference type="RefSeq" id="WP_012583212.1">
    <property type="nucleotide sequence ID" value="NC_011661.1"/>
</dbReference>
<keyword evidence="13" id="KW-1185">Reference proteome</keyword>
<evidence type="ECO:0000313" key="13">
    <source>
        <dbReference type="Proteomes" id="UP000007719"/>
    </source>
</evidence>
<comment type="catalytic activity">
    <reaction evidence="9 10">
        <text>IMP + H2O = 5-formamido-1-(5-phospho-D-ribosyl)imidazole-4-carboxamide</text>
        <dbReference type="Rhea" id="RHEA:18445"/>
        <dbReference type="ChEBI" id="CHEBI:15377"/>
        <dbReference type="ChEBI" id="CHEBI:58053"/>
        <dbReference type="ChEBI" id="CHEBI:58467"/>
        <dbReference type="EC" id="3.5.4.10"/>
    </reaction>
</comment>
<dbReference type="SUPFAM" id="SSF53927">
    <property type="entry name" value="Cytidine deaminase-like"/>
    <property type="match status" value="1"/>
</dbReference>
<dbReference type="eggNOG" id="COG0138">
    <property type="taxonomic scope" value="Bacteria"/>
</dbReference>
<evidence type="ECO:0000256" key="4">
    <source>
        <dbReference type="ARBA" id="ARBA00022679"/>
    </source>
</evidence>
<feature type="domain" description="MGS-like" evidence="11">
    <location>
        <begin position="1"/>
        <end position="144"/>
    </location>
</feature>
<dbReference type="NCBIfam" id="TIGR00355">
    <property type="entry name" value="purH"/>
    <property type="match status" value="1"/>
</dbReference>
<dbReference type="PANTHER" id="PTHR11692:SF0">
    <property type="entry name" value="BIFUNCTIONAL PURINE BIOSYNTHESIS PROTEIN ATIC"/>
    <property type="match status" value="1"/>
</dbReference>
<dbReference type="GO" id="GO:0003937">
    <property type="term" value="F:IMP cyclohydrolase activity"/>
    <property type="evidence" value="ECO:0000318"/>
    <property type="project" value="GO_Central"/>
</dbReference>
<evidence type="ECO:0000313" key="12">
    <source>
        <dbReference type="EMBL" id="ACK42128.1"/>
    </source>
</evidence>
<dbReference type="Pfam" id="PF01808">
    <property type="entry name" value="AICARFT_IMPCHas"/>
    <property type="match status" value="1"/>
</dbReference>
<dbReference type="InterPro" id="IPR011607">
    <property type="entry name" value="MGS-like_dom"/>
</dbReference>
<proteinExistence type="inferred from homology"/>
<keyword evidence="7 10" id="KW-0511">Multifunctional enzyme</keyword>
<dbReference type="EMBL" id="CP001251">
    <property type="protein sequence ID" value="ACK42128.1"/>
    <property type="molecule type" value="Genomic_DNA"/>
</dbReference>
<dbReference type="KEGG" id="dtu:Dtur_0847"/>
<evidence type="ECO:0000256" key="5">
    <source>
        <dbReference type="ARBA" id="ARBA00022755"/>
    </source>
</evidence>
<keyword evidence="6 10" id="KW-0378">Hydrolase</keyword>
<dbReference type="Proteomes" id="UP000007719">
    <property type="component" value="Chromosome"/>
</dbReference>
<dbReference type="HAMAP" id="MF_00139">
    <property type="entry name" value="PurH"/>
    <property type="match status" value="1"/>
</dbReference>
<comment type="pathway">
    <text evidence="2 10">Purine metabolism; IMP biosynthesis via de novo pathway; 5-formamido-1-(5-phospho-D-ribosyl)imidazole-4-carboxamide from 5-amino-1-(5-phospho-D-ribosyl)imidazole-4-carboxamide (10-formyl THF route): step 1/1.</text>
</comment>
<dbReference type="SMART" id="SM00798">
    <property type="entry name" value="AICARFT_IMPCHas"/>
    <property type="match status" value="1"/>
</dbReference>
<keyword evidence="5 10" id="KW-0658">Purine biosynthesis</keyword>
<dbReference type="FunCoup" id="B8E045">
    <property type="interactions" value="359"/>
</dbReference>
<dbReference type="CDD" id="cd01421">
    <property type="entry name" value="IMPCH"/>
    <property type="match status" value="1"/>
</dbReference>
<name>B8E045_DICTD</name>
<dbReference type="EC" id="2.1.2.3" evidence="10"/>
<accession>B8E045</accession>
<dbReference type="STRING" id="515635.Dtur_0847"/>
<dbReference type="OrthoDB" id="9802065at2"/>
<dbReference type="FunFam" id="3.40.140.20:FF:000002">
    <property type="entry name" value="Bifunctional purine biosynthesis protein PurH"/>
    <property type="match status" value="1"/>
</dbReference>
<evidence type="ECO:0000256" key="3">
    <source>
        <dbReference type="ARBA" id="ARBA00007667"/>
    </source>
</evidence>
<dbReference type="GO" id="GO:0005829">
    <property type="term" value="C:cytosol"/>
    <property type="evidence" value="ECO:0000318"/>
    <property type="project" value="GO_Central"/>
</dbReference>
<reference evidence="13" key="1">
    <citation type="journal article" date="2016" name="Front. Microbiol.">
        <title>The complete genome sequence of hyperthermophile Dictyoglomus turgidum DSM 6724 reveals a specialized carbohydrate fermentor.</title>
        <authorList>
            <person name="Brumm P.J."/>
            <person name="Gowda K."/>
            <person name="Robb F.T."/>
            <person name="Mead D.A."/>
        </authorList>
    </citation>
    <scope>NUCLEOTIDE SEQUENCE [LARGE SCALE GENOMIC DNA]</scope>
    <source>
        <strain evidence="13">DSM 6724 / Z-1310</strain>
    </source>
</reference>
<dbReference type="InterPro" id="IPR024051">
    <property type="entry name" value="AICAR_Tfase_dup_dom_sf"/>
</dbReference>
<sequence length="498" mass="56291">MKYALISVWDKTDLEKLCNKIVNLGYGLIATSSTAKYLREYGFKVKETSEITGFSELIGGRVKTLHPKIFAGILARRDNPKDIEDLEKESIPVINIVVCNLYPFQQVIKKENVTLEEALENIDIGGVSLLRAAAKNFPHVLVVPSPKYYEEVIDYLEKGGDDIEFRRKMAIRAFSLTSIYDNIISGYLAQNLEENIALYLTKKLDLRYGENPQQKAGFYMLDDEDPPFIQYQGKELSYNNLLDTDSAWNLIKEFNEPTVAIIKHNNPCGVASDNDTLRAFIKAFEGDPVSAYGGIIACNFEVGEDLAKEVIKHFFEVIVAPSYKEEALKIFSQKKNLRVLRYREDILENPFEIRSLRRGFLIQTFNRILFDNHEVKTSHKPTEKDIEELIFALKVVKHVKSNAIVVSKEKQTLGIGAGQMNRVNSVKIALEQAGEKAKGAYLASDAFFPFPDSIEIAAKYGIKAIIQPGGSIRDNEVIEAAERHGIILVMISSRHFRH</sequence>
<dbReference type="AlphaFoldDB" id="B8E045"/>
<dbReference type="UniPathway" id="UPA00074">
    <property type="reaction ID" value="UER00133"/>
</dbReference>
<keyword evidence="4 10" id="KW-0808">Transferase</keyword>
<evidence type="ECO:0000256" key="6">
    <source>
        <dbReference type="ARBA" id="ARBA00022801"/>
    </source>
</evidence>
<dbReference type="EC" id="3.5.4.10" evidence="10"/>
<comment type="catalytic activity">
    <reaction evidence="8 10">
        <text>(6R)-10-formyltetrahydrofolate + 5-amino-1-(5-phospho-beta-D-ribosyl)imidazole-4-carboxamide = 5-formamido-1-(5-phospho-D-ribosyl)imidazole-4-carboxamide + (6S)-5,6,7,8-tetrahydrofolate</text>
        <dbReference type="Rhea" id="RHEA:22192"/>
        <dbReference type="ChEBI" id="CHEBI:57453"/>
        <dbReference type="ChEBI" id="CHEBI:58467"/>
        <dbReference type="ChEBI" id="CHEBI:58475"/>
        <dbReference type="ChEBI" id="CHEBI:195366"/>
        <dbReference type="EC" id="2.1.2.3"/>
    </reaction>
</comment>
<dbReference type="SUPFAM" id="SSF52335">
    <property type="entry name" value="Methylglyoxal synthase-like"/>
    <property type="match status" value="1"/>
</dbReference>
<evidence type="ECO:0000256" key="1">
    <source>
        <dbReference type="ARBA" id="ARBA00004844"/>
    </source>
</evidence>
<dbReference type="PANTHER" id="PTHR11692">
    <property type="entry name" value="BIFUNCTIONAL PURINE BIOSYNTHESIS PROTEIN PURH"/>
    <property type="match status" value="1"/>
</dbReference>
<protein>
    <recommendedName>
        <fullName evidence="10">Bifunctional purine biosynthesis protein PurH</fullName>
    </recommendedName>
    <domain>
        <recommendedName>
            <fullName evidence="10">Phosphoribosylaminoimidazolecarboxamide formyltransferase</fullName>
            <ecNumber evidence="10">2.1.2.3</ecNumber>
        </recommendedName>
        <alternativeName>
            <fullName evidence="10">AICAR transformylase</fullName>
        </alternativeName>
    </domain>
    <domain>
        <recommendedName>
            <fullName evidence="10">IMP cyclohydrolase</fullName>
            <ecNumber evidence="10">3.5.4.10</ecNumber>
        </recommendedName>
        <alternativeName>
            <fullName evidence="10">ATIC</fullName>
        </alternativeName>
        <alternativeName>
            <fullName evidence="10">IMP synthase</fullName>
        </alternativeName>
        <alternativeName>
            <fullName evidence="10">Inosinicase</fullName>
        </alternativeName>
    </domain>
</protein>
<dbReference type="Pfam" id="PF02142">
    <property type="entry name" value="MGS"/>
    <property type="match status" value="1"/>
</dbReference>
<evidence type="ECO:0000256" key="7">
    <source>
        <dbReference type="ARBA" id="ARBA00023268"/>
    </source>
</evidence>
<dbReference type="SMART" id="SM00851">
    <property type="entry name" value="MGS"/>
    <property type="match status" value="1"/>
</dbReference>
<dbReference type="Gene3D" id="3.40.50.1380">
    <property type="entry name" value="Methylglyoxal synthase-like domain"/>
    <property type="match status" value="1"/>
</dbReference>
<evidence type="ECO:0000256" key="8">
    <source>
        <dbReference type="ARBA" id="ARBA00050488"/>
    </source>
</evidence>
<dbReference type="PROSITE" id="PS51855">
    <property type="entry name" value="MGS"/>
    <property type="match status" value="1"/>
</dbReference>
<dbReference type="GO" id="GO:0006189">
    <property type="term" value="P:'de novo' IMP biosynthetic process"/>
    <property type="evidence" value="ECO:0000318"/>
    <property type="project" value="GO_Central"/>
</dbReference>
<dbReference type="GO" id="GO:0004643">
    <property type="term" value="F:phosphoribosylaminoimidazolecarboxamide formyltransferase activity"/>
    <property type="evidence" value="ECO:0000318"/>
    <property type="project" value="GO_Central"/>
</dbReference>
<evidence type="ECO:0000256" key="10">
    <source>
        <dbReference type="HAMAP-Rule" id="MF_00139"/>
    </source>
</evidence>
<dbReference type="PATRIC" id="fig|515635.4.peg.886"/>
<evidence type="ECO:0000259" key="11">
    <source>
        <dbReference type="PROSITE" id="PS51855"/>
    </source>
</evidence>
<dbReference type="InterPro" id="IPR002695">
    <property type="entry name" value="PurH-like"/>
</dbReference>
<dbReference type="FunFam" id="3.40.50.1380:FF:000001">
    <property type="entry name" value="Bifunctional purine biosynthesis protein PurH"/>
    <property type="match status" value="1"/>
</dbReference>
<dbReference type="InterPro" id="IPR036914">
    <property type="entry name" value="MGS-like_dom_sf"/>
</dbReference>
<comment type="pathway">
    <text evidence="1 10">Purine metabolism; IMP biosynthesis via de novo pathway; IMP from 5-formamido-1-(5-phospho-D-ribosyl)imidazole-4-carboxamide: step 1/1.</text>
</comment>
<comment type="similarity">
    <text evidence="3 10">Belongs to the PurH family.</text>
</comment>
<dbReference type="InParanoid" id="B8E045"/>
<evidence type="ECO:0000256" key="2">
    <source>
        <dbReference type="ARBA" id="ARBA00004954"/>
    </source>
</evidence>
<evidence type="ECO:0000256" key="9">
    <source>
        <dbReference type="ARBA" id="ARBA00050687"/>
    </source>
</evidence>
<dbReference type="PIRSF" id="PIRSF000414">
    <property type="entry name" value="AICARFT_IMPCHas"/>
    <property type="match status" value="1"/>
</dbReference>
<organism evidence="12 13">
    <name type="scientific">Dictyoglomus turgidum (strain DSM 6724 / Z-1310)</name>
    <dbReference type="NCBI Taxonomy" id="515635"/>
    <lineage>
        <taxon>Bacteria</taxon>
        <taxon>Pseudomonadati</taxon>
        <taxon>Dictyoglomota</taxon>
        <taxon>Dictyoglomia</taxon>
        <taxon>Dictyoglomales</taxon>
        <taxon>Dictyoglomaceae</taxon>
        <taxon>Dictyoglomus</taxon>
    </lineage>
</organism>
<comment type="domain">
    <text evidence="10">The IMP cyclohydrolase activity resides in the N-terminal region.</text>
</comment>
<dbReference type="InterPro" id="IPR016193">
    <property type="entry name" value="Cytidine_deaminase-like"/>
</dbReference>
<dbReference type="HOGENOM" id="CLU_016316_5_2_0"/>
<dbReference type="FunFam" id="3.40.140.20:FF:000001">
    <property type="entry name" value="Bifunctional purine biosynthesis protein PurH"/>
    <property type="match status" value="1"/>
</dbReference>
<gene>
    <name evidence="10" type="primary">purH</name>
    <name evidence="12" type="ordered locus">Dtur_0847</name>
</gene>
<dbReference type="EnsemblBacteria" id="ACK42128">
    <property type="protein sequence ID" value="ACK42128"/>
    <property type="gene ID" value="Dtur_0847"/>
</dbReference>